<dbReference type="Pfam" id="PF18812">
    <property type="entry name" value="PBECR3"/>
    <property type="match status" value="1"/>
</dbReference>
<sequence length="150" mass="17447">MEIKQFLDEIKSKKKHTKNRIVVGYLDSKVISFLQERKIPIFSKEIYLTHKGLSHLSRHSKQKRGAGLSDSDILKIPEIIQKPSAVYFDTKKEKLNLLYCAQTDNCFKFVKLVVDVNSYTNRKEKVTLIKTAGYIEAHNIEKNQEYVIVM</sequence>
<dbReference type="InterPro" id="IPR041301">
    <property type="entry name" value="PBECR3"/>
</dbReference>
<organism evidence="2">
    <name type="scientific">hydrothermal vent metagenome</name>
    <dbReference type="NCBI Taxonomy" id="652676"/>
    <lineage>
        <taxon>unclassified sequences</taxon>
        <taxon>metagenomes</taxon>
        <taxon>ecological metagenomes</taxon>
    </lineage>
</organism>
<evidence type="ECO:0000259" key="1">
    <source>
        <dbReference type="Pfam" id="PF18812"/>
    </source>
</evidence>
<dbReference type="EMBL" id="FPHB01000026">
    <property type="protein sequence ID" value="SFV54840.1"/>
    <property type="molecule type" value="Genomic_DNA"/>
</dbReference>
<accession>A0A1W1BMS2</accession>
<protein>
    <recommendedName>
        <fullName evidence="1">Phage-Barnase-EndoU-ColicinE5/D-RelE like nuclease 3 domain-containing protein</fullName>
    </recommendedName>
</protein>
<name>A0A1W1BMS2_9ZZZZ</name>
<gene>
    <name evidence="2" type="ORF">MNB_SM-7-660</name>
</gene>
<proteinExistence type="predicted"/>
<reference evidence="2" key="1">
    <citation type="submission" date="2016-10" db="EMBL/GenBank/DDBJ databases">
        <authorList>
            <person name="de Groot N.N."/>
        </authorList>
    </citation>
    <scope>NUCLEOTIDE SEQUENCE</scope>
</reference>
<dbReference type="AlphaFoldDB" id="A0A1W1BMS2"/>
<evidence type="ECO:0000313" key="2">
    <source>
        <dbReference type="EMBL" id="SFV54840.1"/>
    </source>
</evidence>
<feature type="domain" description="Phage-Barnase-EndoU-ColicinE5/D-RelE like nuclease 3" evidence="1">
    <location>
        <begin position="29"/>
        <end position="116"/>
    </location>
</feature>